<name>A0ABS2G3Z7_FUSMR</name>
<comment type="caution">
    <text evidence="1">The sequence shown here is derived from an EMBL/GenBank/DDBJ whole genome shotgun (WGS) entry which is preliminary data.</text>
</comment>
<evidence type="ECO:0008006" key="3">
    <source>
        <dbReference type="Google" id="ProtNLM"/>
    </source>
</evidence>
<accession>A0ABS2G3Z7</accession>
<evidence type="ECO:0000313" key="2">
    <source>
        <dbReference type="Proteomes" id="UP000728968"/>
    </source>
</evidence>
<dbReference type="InterPro" id="IPR041242">
    <property type="entry name" value="HNHc_6"/>
</dbReference>
<gene>
    <name evidence="1" type="ORF">H6A04_10980</name>
</gene>
<dbReference type="EMBL" id="JACJLT010000199">
    <property type="protein sequence ID" value="MBM6876159.1"/>
    <property type="molecule type" value="Genomic_DNA"/>
</dbReference>
<organism evidence="1 2">
    <name type="scientific">Fusobacterium mortiferum</name>
    <dbReference type="NCBI Taxonomy" id="850"/>
    <lineage>
        <taxon>Bacteria</taxon>
        <taxon>Fusobacteriati</taxon>
        <taxon>Fusobacteriota</taxon>
        <taxon>Fusobacteriia</taxon>
        <taxon>Fusobacteriales</taxon>
        <taxon>Fusobacteriaceae</taxon>
        <taxon>Fusobacterium</taxon>
    </lineage>
</organism>
<dbReference type="Proteomes" id="UP000728968">
    <property type="component" value="Unassembled WGS sequence"/>
</dbReference>
<protein>
    <recommendedName>
        <fullName evidence="3">HNH endonuclease</fullName>
    </recommendedName>
</protein>
<sequence length="239" mass="27769">MNILLELVENENKELNLYIPEGKTLKDMYETIEKIKGLDINLIKAERISYEQTKLIWCLCKEYGELLGYTHGEMREVLENEFCIENELEYFSISPNKKTACSSKVATEFVQFIIEHSIKHGFDIRIPEGQGEKRRLRSAREVVPEIKRYVIACLRAKKCVVCGRVEGIDLHHSPALGIPYEQDDGRQTGFMSLCRECHTKAHSIGLKAFEKKYHLEPVWLSDGLIRELKKIYTNHFQAF</sequence>
<keyword evidence="2" id="KW-1185">Reference proteome</keyword>
<proteinExistence type="predicted"/>
<dbReference type="Pfam" id="PF16784">
    <property type="entry name" value="HNHc_6"/>
    <property type="match status" value="1"/>
</dbReference>
<reference evidence="1 2" key="1">
    <citation type="journal article" date="2021" name="Sci. Rep.">
        <title>The distribution of antibiotic resistance genes in chicken gut microbiota commensals.</title>
        <authorList>
            <person name="Juricova H."/>
            <person name="Matiasovicova J."/>
            <person name="Kubasova T."/>
            <person name="Cejkova D."/>
            <person name="Rychlik I."/>
        </authorList>
    </citation>
    <scope>NUCLEOTIDE SEQUENCE [LARGE SCALE GENOMIC DNA]</scope>
    <source>
        <strain evidence="1 2">An425</strain>
    </source>
</reference>
<evidence type="ECO:0000313" key="1">
    <source>
        <dbReference type="EMBL" id="MBM6876159.1"/>
    </source>
</evidence>
<dbReference type="RefSeq" id="WP_204716783.1">
    <property type="nucleotide sequence ID" value="NZ_JACJLT010000199.1"/>
</dbReference>